<keyword evidence="1" id="KW-0560">Oxidoreductase</keyword>
<evidence type="ECO:0000259" key="4">
    <source>
        <dbReference type="Pfam" id="PF02826"/>
    </source>
</evidence>
<feature type="domain" description="D-isomer specific 2-hydroxyacid dehydrogenase NAD-binding" evidence="4">
    <location>
        <begin position="141"/>
        <end position="315"/>
    </location>
</feature>
<dbReference type="SUPFAM" id="SSF52283">
    <property type="entry name" value="Formate/glycerate dehydrogenase catalytic domain-like"/>
    <property type="match status" value="1"/>
</dbReference>
<accession>A0AAD3CY60</accession>
<keyword evidence="6" id="KW-1185">Reference proteome</keyword>
<comment type="caution">
    <text evidence="5">The sequence shown here is derived from an EMBL/GenBank/DDBJ whole genome shotgun (WGS) entry which is preliminary data.</text>
</comment>
<proteinExistence type="predicted"/>
<protein>
    <recommendedName>
        <fullName evidence="4">D-isomer specific 2-hydroxyacid dehydrogenase NAD-binding domain-containing protein</fullName>
    </recommendedName>
</protein>
<organism evidence="5 6">
    <name type="scientific">Chaetoceros tenuissimus</name>
    <dbReference type="NCBI Taxonomy" id="426638"/>
    <lineage>
        <taxon>Eukaryota</taxon>
        <taxon>Sar</taxon>
        <taxon>Stramenopiles</taxon>
        <taxon>Ochrophyta</taxon>
        <taxon>Bacillariophyta</taxon>
        <taxon>Coscinodiscophyceae</taxon>
        <taxon>Chaetocerotophycidae</taxon>
        <taxon>Chaetocerotales</taxon>
        <taxon>Chaetocerotaceae</taxon>
        <taxon>Chaetoceros</taxon>
    </lineage>
</organism>
<gene>
    <name evidence="5" type="ORF">CTEN210_09556</name>
</gene>
<evidence type="ECO:0000313" key="6">
    <source>
        <dbReference type="Proteomes" id="UP001054902"/>
    </source>
</evidence>
<dbReference type="AlphaFoldDB" id="A0AAD3CY60"/>
<dbReference type="InterPro" id="IPR006140">
    <property type="entry name" value="D-isomer_DH_NAD-bd"/>
</dbReference>
<dbReference type="InterPro" id="IPR036291">
    <property type="entry name" value="NAD(P)-bd_dom_sf"/>
</dbReference>
<dbReference type="Gene3D" id="3.40.50.720">
    <property type="entry name" value="NAD(P)-binding Rossmann-like Domain"/>
    <property type="match status" value="2"/>
</dbReference>
<dbReference type="Pfam" id="PF02826">
    <property type="entry name" value="2-Hacid_dh_C"/>
    <property type="match status" value="1"/>
</dbReference>
<dbReference type="PANTHER" id="PTHR43333:SF1">
    <property type="entry name" value="D-ISOMER SPECIFIC 2-HYDROXYACID DEHYDROGENASE NAD-BINDING DOMAIN-CONTAINING PROTEIN"/>
    <property type="match status" value="1"/>
</dbReference>
<dbReference type="Proteomes" id="UP001054902">
    <property type="component" value="Unassembled WGS sequence"/>
</dbReference>
<keyword evidence="2" id="KW-0520">NAD</keyword>
<dbReference type="InterPro" id="IPR029753">
    <property type="entry name" value="D-isomer_DH_CS"/>
</dbReference>
<evidence type="ECO:0000256" key="1">
    <source>
        <dbReference type="ARBA" id="ARBA00023002"/>
    </source>
</evidence>
<dbReference type="GO" id="GO:0016616">
    <property type="term" value="F:oxidoreductase activity, acting on the CH-OH group of donors, NAD or NADP as acceptor"/>
    <property type="evidence" value="ECO:0007669"/>
    <property type="project" value="InterPro"/>
</dbReference>
<feature type="region of interest" description="Disordered" evidence="3">
    <location>
        <begin position="1"/>
        <end position="21"/>
    </location>
</feature>
<dbReference type="PANTHER" id="PTHR43333">
    <property type="entry name" value="2-HACID_DH_C DOMAIN-CONTAINING PROTEIN"/>
    <property type="match status" value="1"/>
</dbReference>
<dbReference type="PROSITE" id="PS00671">
    <property type="entry name" value="D_2_HYDROXYACID_DH_3"/>
    <property type="match status" value="1"/>
</dbReference>
<dbReference type="CDD" id="cd05300">
    <property type="entry name" value="2-Hacid_dh_1"/>
    <property type="match status" value="1"/>
</dbReference>
<dbReference type="SUPFAM" id="SSF51735">
    <property type="entry name" value="NAD(P)-binding Rossmann-fold domains"/>
    <property type="match status" value="1"/>
</dbReference>
<dbReference type="GO" id="GO:0051287">
    <property type="term" value="F:NAD binding"/>
    <property type="evidence" value="ECO:0007669"/>
    <property type="project" value="InterPro"/>
</dbReference>
<dbReference type="EMBL" id="BLLK01000046">
    <property type="protein sequence ID" value="GFH53080.1"/>
    <property type="molecule type" value="Genomic_DNA"/>
</dbReference>
<evidence type="ECO:0000313" key="5">
    <source>
        <dbReference type="EMBL" id="GFH53080.1"/>
    </source>
</evidence>
<name>A0AAD3CY60_9STRA</name>
<evidence type="ECO:0000256" key="3">
    <source>
        <dbReference type="SAM" id="MobiDB-lite"/>
    </source>
</evidence>
<evidence type="ECO:0000256" key="2">
    <source>
        <dbReference type="ARBA" id="ARBA00023027"/>
    </source>
</evidence>
<sequence length="355" mass="39646">MSSNQYWNRETSERAQYSQDKQVTQPANIICLTDKNDDANRKLYDGELPEGAKILTVASKFDDFEIKELKEANANVVFVSHPKAREPLAKLLEEIPSIKWVHSRSAGVDFISSETLANSNVYLTNAKGCFSSTLAEYTMMAISYFAKDLPRLLKQKQDKNWEKYPVEEIRGATLGVVGYGDIGRAAAKLSKAYGMKVIALRRNPDNSKDDPICDVVYKNSKESLHQLMSESDYILCAAPLTPETKNMFDAAAFSKAKPNSVFINVGRGPIVDEMALIGALKNGLIKGAALDVFAVEPLPIESELWDMPNLLASPHNMDMTKTFMHEATQFFIDENLPRFLREEPLLNQCDKAAGY</sequence>
<reference evidence="5 6" key="1">
    <citation type="journal article" date="2021" name="Sci. Rep.">
        <title>The genome of the diatom Chaetoceros tenuissimus carries an ancient integrated fragment of an extant virus.</title>
        <authorList>
            <person name="Hongo Y."/>
            <person name="Kimura K."/>
            <person name="Takaki Y."/>
            <person name="Yoshida Y."/>
            <person name="Baba S."/>
            <person name="Kobayashi G."/>
            <person name="Nagasaki K."/>
            <person name="Hano T."/>
            <person name="Tomaru Y."/>
        </authorList>
    </citation>
    <scope>NUCLEOTIDE SEQUENCE [LARGE SCALE GENOMIC DNA]</scope>
    <source>
        <strain evidence="5 6">NIES-3715</strain>
    </source>
</reference>